<accession>A0AAW0T9I7</accession>
<feature type="compositionally biased region" description="Basic and acidic residues" evidence="4">
    <location>
        <begin position="652"/>
        <end position="698"/>
    </location>
</feature>
<feature type="compositionally biased region" description="Basic and acidic residues" evidence="4">
    <location>
        <begin position="613"/>
        <end position="645"/>
    </location>
</feature>
<feature type="compositionally biased region" description="Basic and acidic residues" evidence="4">
    <location>
        <begin position="340"/>
        <end position="356"/>
    </location>
</feature>
<protein>
    <recommendedName>
        <fullName evidence="5">WWE domain-containing protein</fullName>
    </recommendedName>
</protein>
<dbReference type="GO" id="GO:1990404">
    <property type="term" value="F:NAD+-protein mono-ADP-ribosyltransferase activity"/>
    <property type="evidence" value="ECO:0007669"/>
    <property type="project" value="TreeGrafter"/>
</dbReference>
<comment type="caution">
    <text evidence="6">The sequence shown here is derived from an EMBL/GenBank/DDBJ whole genome shotgun (WGS) entry which is preliminary data.</text>
</comment>
<dbReference type="InterPro" id="IPR051712">
    <property type="entry name" value="ARTD-AVP"/>
</dbReference>
<evidence type="ECO:0000313" key="6">
    <source>
        <dbReference type="EMBL" id="KAK8383595.1"/>
    </source>
</evidence>
<reference evidence="6 7" key="1">
    <citation type="submission" date="2023-03" db="EMBL/GenBank/DDBJ databases">
        <title>High-quality genome of Scylla paramamosain provides insights in environmental adaptation.</title>
        <authorList>
            <person name="Zhang L."/>
        </authorList>
    </citation>
    <scope>NUCLEOTIDE SEQUENCE [LARGE SCALE GENOMIC DNA]</scope>
    <source>
        <strain evidence="6">LZ_2023a</strain>
        <tissue evidence="6">Muscle</tissue>
    </source>
</reference>
<dbReference type="Proteomes" id="UP001487740">
    <property type="component" value="Unassembled WGS sequence"/>
</dbReference>
<dbReference type="InterPro" id="IPR037197">
    <property type="entry name" value="WWE_dom_sf"/>
</dbReference>
<feature type="compositionally biased region" description="Basic and acidic residues" evidence="4">
    <location>
        <begin position="517"/>
        <end position="606"/>
    </location>
</feature>
<dbReference type="GO" id="GO:0005634">
    <property type="term" value="C:nucleus"/>
    <property type="evidence" value="ECO:0007669"/>
    <property type="project" value="UniProtKB-SubCell"/>
</dbReference>
<dbReference type="InterPro" id="IPR004170">
    <property type="entry name" value="WWE_dom"/>
</dbReference>
<feature type="compositionally biased region" description="Basic and acidic residues" evidence="4">
    <location>
        <begin position="290"/>
        <end position="316"/>
    </location>
</feature>
<comment type="subcellular location">
    <subcellularLocation>
        <location evidence="1">Nucleus</location>
    </subcellularLocation>
</comment>
<dbReference type="SMART" id="SM00678">
    <property type="entry name" value="WWE"/>
    <property type="match status" value="1"/>
</dbReference>
<proteinExistence type="inferred from homology"/>
<feature type="compositionally biased region" description="Polar residues" evidence="4">
    <location>
        <begin position="1276"/>
        <end position="1286"/>
    </location>
</feature>
<keyword evidence="2" id="KW-0539">Nucleus</keyword>
<dbReference type="PANTHER" id="PTHR45740:SF2">
    <property type="entry name" value="POLY [ADP-RIBOSE] POLYMERASE"/>
    <property type="match status" value="1"/>
</dbReference>
<feature type="domain" description="WWE" evidence="5">
    <location>
        <begin position="1414"/>
        <end position="1503"/>
    </location>
</feature>
<organism evidence="6 7">
    <name type="scientific">Scylla paramamosain</name>
    <name type="common">Mud crab</name>
    <dbReference type="NCBI Taxonomy" id="85552"/>
    <lineage>
        <taxon>Eukaryota</taxon>
        <taxon>Metazoa</taxon>
        <taxon>Ecdysozoa</taxon>
        <taxon>Arthropoda</taxon>
        <taxon>Crustacea</taxon>
        <taxon>Multicrustacea</taxon>
        <taxon>Malacostraca</taxon>
        <taxon>Eumalacostraca</taxon>
        <taxon>Eucarida</taxon>
        <taxon>Decapoda</taxon>
        <taxon>Pleocyemata</taxon>
        <taxon>Brachyura</taxon>
        <taxon>Eubrachyura</taxon>
        <taxon>Portunoidea</taxon>
        <taxon>Portunidae</taxon>
        <taxon>Portuninae</taxon>
        <taxon>Scylla</taxon>
    </lineage>
</organism>
<evidence type="ECO:0000256" key="2">
    <source>
        <dbReference type="ARBA" id="ARBA00023242"/>
    </source>
</evidence>
<feature type="region of interest" description="Disordered" evidence="4">
    <location>
        <begin position="836"/>
        <end position="864"/>
    </location>
</feature>
<comment type="similarity">
    <text evidence="3">Belongs to the ARTD/PARP family.</text>
</comment>
<keyword evidence="7" id="KW-1185">Reference proteome</keyword>
<dbReference type="PANTHER" id="PTHR45740">
    <property type="entry name" value="POLY [ADP-RIBOSE] POLYMERASE"/>
    <property type="match status" value="1"/>
</dbReference>
<name>A0AAW0T9I7_SCYPA</name>
<dbReference type="Pfam" id="PF02825">
    <property type="entry name" value="WWE"/>
    <property type="match status" value="1"/>
</dbReference>
<evidence type="ECO:0000313" key="7">
    <source>
        <dbReference type="Proteomes" id="UP001487740"/>
    </source>
</evidence>
<feature type="compositionally biased region" description="Basic and acidic residues" evidence="4">
    <location>
        <begin position="1220"/>
        <end position="1234"/>
    </location>
</feature>
<feature type="compositionally biased region" description="Basic and acidic residues" evidence="4">
    <location>
        <begin position="1244"/>
        <end position="1257"/>
    </location>
</feature>
<feature type="region of interest" description="Disordered" evidence="4">
    <location>
        <begin position="1"/>
        <end position="21"/>
    </location>
</feature>
<feature type="region of interest" description="Disordered" evidence="4">
    <location>
        <begin position="272"/>
        <end position="358"/>
    </location>
</feature>
<evidence type="ECO:0000259" key="5">
    <source>
        <dbReference type="PROSITE" id="PS50918"/>
    </source>
</evidence>
<feature type="compositionally biased region" description="Basic and acidic residues" evidence="4">
    <location>
        <begin position="705"/>
        <end position="726"/>
    </location>
</feature>
<dbReference type="InterPro" id="IPR018123">
    <property type="entry name" value="WWE-dom_subgr"/>
</dbReference>
<feature type="region of interest" description="Disordered" evidence="4">
    <location>
        <begin position="1175"/>
        <end position="1202"/>
    </location>
</feature>
<dbReference type="EMBL" id="JARAKH010000036">
    <property type="protein sequence ID" value="KAK8383595.1"/>
    <property type="molecule type" value="Genomic_DNA"/>
</dbReference>
<feature type="compositionally biased region" description="Basic and acidic residues" evidence="4">
    <location>
        <begin position="791"/>
        <end position="805"/>
    </location>
</feature>
<dbReference type="GO" id="GO:0003950">
    <property type="term" value="F:NAD+ poly-ADP-ribosyltransferase activity"/>
    <property type="evidence" value="ECO:0007669"/>
    <property type="project" value="TreeGrafter"/>
</dbReference>
<sequence>MNEWIWTGTREGPVQPAVTGGGSECHTCIQTSLCREPGRVRGGDCGGITARPGTNRITYYITRREGNNHKRKMAGYRGFGSRSREDLYAAAESVNEMLAQLKGMGGGRRGRGTRDNCVHPPQEEVEGRCQHLTEEEDVFYDSLEDNFVNVPIGYQPKVCGSHDEDYVMVPAHEDNSFKTLPHKDKHVTVLPCKDNSFRTLPHKDNHFKTLSHEDNHVTAMPLKDNHFRTLPCEDNLSRPLPCEDNLSTPLSCEDNLSKSLLREDNILRPLTHEDNLSRPLPHESNLSRHLPHEDNLSRPLPREDNLSRPLPREDNLSRPLPCKDNLSRPLTSKDNLSKPLPHEDNLSKSLPHKDNLSRSLPCEDNLLRSLPHKDNHATALPHDANCMMVPLLKDNQVTALPQKVEHRDNLPCEDEQQMSQKVRSFITEPVNTNIAMDWEEDTSDPFEKVLARRDCQTNHSSNQEKTPSEKIGALLQSLKNLQAGSKQQATGTLHHYADEDKEQDSITQQHYVVQHDSRPEQHYPEEHQDRTPQHYPEEHQDRRTPQHYPEEHQDRRTPQHYPEEHQDRRTPQHYPEEHQDRRTPQHYPEEHQDRRTPQHYPEEHQNRRIPQHYPEEHQDRRTPQHYPEEHQDRRTPQHYPEEHQNRRTPQHYPEEHQDRRTPQHYLEEHQDRRTPRHYPEEHQDRRTPQHYPEEHQDTRTPQLYPEEHQDRRTQQHYSEKHHDHMTPQHYSDEDEEQDNRTQHYKDGEHGSRSQHPNYSKQERSSEQLYDSDNDEQASRAQHQQGDAQDGPQHHNDQVHESEKYNRQQHYQDGNEELATRTLQHDDEQSRIQQHYCDEEEESRPQHHCHKDEASRTLHAGQERHNWGRGEGRGCVRGGPHWMGQCEDHTHTWRQERLGKVQDEHGLAWRQNYSWRIAKNDHQGSHWNQRRQQHSHPTSYYRGRDHNMYNKDEGDTLEPEDLVSALAERPQFRCTLTNLFEYQGFASESVQQVAAAHPHIFHMSRDGVQLNPQVKLCWANLSAQGCTNGWSCLDLHVCSTYISSWCQEFPCPPGHSLYTEHNKAVLRRFMLEHLSVTHLKKLLKHLIPIAASPSGCLEVCRDYNRGQCNKTECQALHLCLRFVVNRAYCDRQGCSLNHNPHDPACSLLLISNKISVNENIKDIIVALLNANPTLVPKDATKPLPPPQLHTRAAPKDTSSKPIGKIFNRVKQSLGLAGATSKNEESSEPHTQKDKVTLAQITTDKNPSDTKTERSKESGQDSSSKAAHKPNRKHPSDSKSSTGGAETGRQTAWTYHRMGNVDIAEICRFSVEGICLNEDQGCRRLHASQPFHWQVHKNARQDSWFNLPAAVVTCLEVAFCDPTKNGVKLPSLDPAQLRRLQEVLDQDMWYANFEAMVLTNSDYSKMVALRRLCVQADAAPQYAKARTFSWFFCDVRGRWVKYGQADSTGQANLKSSITSADIEAHYLARPDQPLSFRVSQFKYLINFGAMTQTNQTTQVQRAVRRRPELHPSLLSSA</sequence>
<dbReference type="Gene3D" id="3.30.720.50">
    <property type="match status" value="1"/>
</dbReference>
<gene>
    <name evidence="6" type="ORF">O3P69_015812</name>
</gene>
<dbReference type="SUPFAM" id="SSF117839">
    <property type="entry name" value="WWE domain"/>
    <property type="match status" value="1"/>
</dbReference>
<feature type="region of interest" description="Disordered" evidence="4">
    <location>
        <begin position="1214"/>
        <end position="1286"/>
    </location>
</feature>
<feature type="compositionally biased region" description="Basic and acidic residues" evidence="4">
    <location>
        <begin position="849"/>
        <end position="864"/>
    </location>
</feature>
<evidence type="ECO:0000256" key="4">
    <source>
        <dbReference type="SAM" id="MobiDB-lite"/>
    </source>
</evidence>
<evidence type="ECO:0000256" key="1">
    <source>
        <dbReference type="ARBA" id="ARBA00004123"/>
    </source>
</evidence>
<dbReference type="GO" id="GO:0008270">
    <property type="term" value="F:zinc ion binding"/>
    <property type="evidence" value="ECO:0007669"/>
    <property type="project" value="InterPro"/>
</dbReference>
<feature type="region of interest" description="Disordered" evidence="4">
    <location>
        <begin position="923"/>
        <end position="944"/>
    </location>
</feature>
<dbReference type="PROSITE" id="PS50918">
    <property type="entry name" value="WWE"/>
    <property type="match status" value="1"/>
</dbReference>
<evidence type="ECO:0000256" key="3">
    <source>
        <dbReference type="ARBA" id="ARBA00024347"/>
    </source>
</evidence>
<feature type="region of interest" description="Disordered" evidence="4">
    <location>
        <begin position="517"/>
        <end position="808"/>
    </location>
</feature>
<feature type="compositionally biased region" description="Basic and acidic residues" evidence="4">
    <location>
        <begin position="738"/>
        <end position="751"/>
    </location>
</feature>